<dbReference type="EMBL" id="FOBS01000005">
    <property type="protein sequence ID" value="SEM13977.1"/>
    <property type="molecule type" value="Genomic_DNA"/>
</dbReference>
<feature type="transmembrane region" description="Helical" evidence="1">
    <location>
        <begin position="33"/>
        <end position="56"/>
    </location>
</feature>
<sequence>MNLLQVIILIVALICSALIVWDALPIEFPGVIFKVFMLIMKLVLVLAVTIFAYLFAGRKKKSSLSDE</sequence>
<proteinExistence type="predicted"/>
<protein>
    <submittedName>
        <fullName evidence="2">Uncharacterized protein</fullName>
    </submittedName>
</protein>
<evidence type="ECO:0000256" key="1">
    <source>
        <dbReference type="SAM" id="Phobius"/>
    </source>
</evidence>
<dbReference type="RefSeq" id="WP_093882568.1">
    <property type="nucleotide sequence ID" value="NZ_FOBS01000005.1"/>
</dbReference>
<name>A0A1H7VYX1_9BACT</name>
<reference evidence="2 3" key="1">
    <citation type="submission" date="2016-10" db="EMBL/GenBank/DDBJ databases">
        <authorList>
            <person name="de Groot N.N."/>
        </authorList>
    </citation>
    <scope>NUCLEOTIDE SEQUENCE [LARGE SCALE GENOMIC DNA]</scope>
    <source>
        <strain evidence="2 3">DSM 8423</strain>
    </source>
</reference>
<keyword evidence="3" id="KW-1185">Reference proteome</keyword>
<keyword evidence="1" id="KW-0812">Transmembrane</keyword>
<accession>A0A1H7VYX1</accession>
<keyword evidence="1" id="KW-1133">Transmembrane helix</keyword>
<dbReference type="AlphaFoldDB" id="A0A1H7VYX1"/>
<gene>
    <name evidence="2" type="ORF">SAMN04489760_10528</name>
</gene>
<keyword evidence="1" id="KW-0472">Membrane</keyword>
<dbReference type="Proteomes" id="UP000198744">
    <property type="component" value="Unassembled WGS sequence"/>
</dbReference>
<dbReference type="STRING" id="43775.SAMN04489760_10528"/>
<evidence type="ECO:0000313" key="2">
    <source>
        <dbReference type="EMBL" id="SEM13977.1"/>
    </source>
</evidence>
<organism evidence="2 3">
    <name type="scientific">Syntrophus gentianae</name>
    <dbReference type="NCBI Taxonomy" id="43775"/>
    <lineage>
        <taxon>Bacteria</taxon>
        <taxon>Pseudomonadati</taxon>
        <taxon>Thermodesulfobacteriota</taxon>
        <taxon>Syntrophia</taxon>
        <taxon>Syntrophales</taxon>
        <taxon>Syntrophaceae</taxon>
        <taxon>Syntrophus</taxon>
    </lineage>
</organism>
<evidence type="ECO:0000313" key="3">
    <source>
        <dbReference type="Proteomes" id="UP000198744"/>
    </source>
</evidence>